<feature type="compositionally biased region" description="Basic residues" evidence="1">
    <location>
        <begin position="14"/>
        <end position="27"/>
    </location>
</feature>
<sequence>MTSSTPPRHETSKRTKKIKRKKSKKSRKDYDSTSSSEEESSSSSSDSEDERVQHRKSQPKKKKSSHRRDSSSDDSSSSSEDKVWKSRRKDRTHRWPKKKERNPFDQLVKDMAELKVHIATPKEKRKDGKALRHDLWCILCGNPSHTKEECRLPIPLQPAPIG</sequence>
<protein>
    <recommendedName>
        <fullName evidence="4">CCHC-type domain-containing protein</fullName>
    </recommendedName>
</protein>
<feature type="region of interest" description="Disordered" evidence="1">
    <location>
        <begin position="1"/>
        <end position="105"/>
    </location>
</feature>
<evidence type="ECO:0000313" key="3">
    <source>
        <dbReference type="Proteomes" id="UP001605036"/>
    </source>
</evidence>
<name>A0ABD1ZIU0_9MARC</name>
<comment type="caution">
    <text evidence="2">The sequence shown here is derived from an EMBL/GenBank/DDBJ whole genome shotgun (WGS) entry which is preliminary data.</text>
</comment>
<proteinExistence type="predicted"/>
<feature type="compositionally biased region" description="Basic residues" evidence="1">
    <location>
        <begin position="53"/>
        <end position="66"/>
    </location>
</feature>
<dbReference type="Proteomes" id="UP001605036">
    <property type="component" value="Unassembled WGS sequence"/>
</dbReference>
<evidence type="ECO:0008006" key="4">
    <source>
        <dbReference type="Google" id="ProtNLM"/>
    </source>
</evidence>
<gene>
    <name evidence="2" type="ORF">R1flu_019505</name>
</gene>
<evidence type="ECO:0000313" key="2">
    <source>
        <dbReference type="EMBL" id="KAL2651377.1"/>
    </source>
</evidence>
<dbReference type="EMBL" id="JBHFFA010000001">
    <property type="protein sequence ID" value="KAL2651377.1"/>
    <property type="molecule type" value="Genomic_DNA"/>
</dbReference>
<feature type="compositionally biased region" description="Basic residues" evidence="1">
    <location>
        <begin position="85"/>
        <end position="100"/>
    </location>
</feature>
<reference evidence="2 3" key="1">
    <citation type="submission" date="2024-09" db="EMBL/GenBank/DDBJ databases">
        <title>Chromosome-scale assembly of Riccia fluitans.</title>
        <authorList>
            <person name="Paukszto L."/>
            <person name="Sawicki J."/>
            <person name="Karawczyk K."/>
            <person name="Piernik-Szablinska J."/>
            <person name="Szczecinska M."/>
            <person name="Mazdziarz M."/>
        </authorList>
    </citation>
    <scope>NUCLEOTIDE SEQUENCE [LARGE SCALE GENOMIC DNA]</scope>
    <source>
        <strain evidence="2">Rf_01</strain>
        <tissue evidence="2">Aerial parts of the thallus</tissue>
    </source>
</reference>
<evidence type="ECO:0000256" key="1">
    <source>
        <dbReference type="SAM" id="MobiDB-lite"/>
    </source>
</evidence>
<accession>A0ABD1ZIU0</accession>
<dbReference type="AlphaFoldDB" id="A0ABD1ZIU0"/>
<keyword evidence="3" id="KW-1185">Reference proteome</keyword>
<organism evidence="2 3">
    <name type="scientific">Riccia fluitans</name>
    <dbReference type="NCBI Taxonomy" id="41844"/>
    <lineage>
        <taxon>Eukaryota</taxon>
        <taxon>Viridiplantae</taxon>
        <taxon>Streptophyta</taxon>
        <taxon>Embryophyta</taxon>
        <taxon>Marchantiophyta</taxon>
        <taxon>Marchantiopsida</taxon>
        <taxon>Marchantiidae</taxon>
        <taxon>Marchantiales</taxon>
        <taxon>Ricciaceae</taxon>
        <taxon>Riccia</taxon>
    </lineage>
</organism>